<dbReference type="EMBL" id="BLLK01000062">
    <property type="protein sequence ID" value="GFH58652.1"/>
    <property type="molecule type" value="Genomic_DNA"/>
</dbReference>
<keyword evidence="3" id="KW-0862">Zinc</keyword>
<sequence length="496" mass="57252">MSKSPTELYSIPIKRNIIEGVCTGCSGKDSSKKDDEVILCDGLNCGREYHLSCVEPPLLEVPQGCFYCKDCDPIGTTKYLEEYLDLIEERRSQFPCSRDYVISRLAELVNVKDYNDFEDSWKNHKKMDYVNPKPLHSADAENIWKEFQQNDFDNFVHMYNLVMDDSCMRTPTSPPYDDEHRLTPDFFIGKIMKLFCPIDRQYHTGRIINWRSALPAGTDKKKSSKLFFGNGLTASKEFLIRFSGGVNSRKKTLHKWVIFQEHRCAVSACLVMGKGLCKSEGVSGYRPGQLMMRSCIESIPDRSDEILKKQQDYGVVTFFDSKCNSFVNLKDNCVSFESLFFHQKFNNQMTGSDRKYITKELATQMTAAEVEMREEERIKRWTSKLHEEKKNRKFECPLQDENGNELFLEETKNAMPQGSTDSNGLPITKLCPTIQIGLDKQWIISRLRGDKLNLSLEGISSMTVSRLQAEDKLSMISEMNNRFESRKKQRTEENPF</sequence>
<reference evidence="6 7" key="1">
    <citation type="journal article" date="2021" name="Sci. Rep.">
        <title>The genome of the diatom Chaetoceros tenuissimus carries an ancient integrated fragment of an extant virus.</title>
        <authorList>
            <person name="Hongo Y."/>
            <person name="Kimura K."/>
            <person name="Takaki Y."/>
            <person name="Yoshida Y."/>
            <person name="Baba S."/>
            <person name="Kobayashi G."/>
            <person name="Nagasaki K."/>
            <person name="Hano T."/>
            <person name="Tomaru Y."/>
        </authorList>
    </citation>
    <scope>NUCLEOTIDE SEQUENCE [LARGE SCALE GENOMIC DNA]</scope>
    <source>
        <strain evidence="6 7">NIES-3715</strain>
    </source>
</reference>
<evidence type="ECO:0000313" key="7">
    <source>
        <dbReference type="Proteomes" id="UP001054902"/>
    </source>
</evidence>
<dbReference type="InterPro" id="IPR013083">
    <property type="entry name" value="Znf_RING/FYVE/PHD"/>
</dbReference>
<dbReference type="PROSITE" id="PS50016">
    <property type="entry name" value="ZF_PHD_2"/>
    <property type="match status" value="1"/>
</dbReference>
<keyword evidence="1" id="KW-0479">Metal-binding</keyword>
<feature type="domain" description="PHD-type" evidence="5">
    <location>
        <begin position="19"/>
        <end position="74"/>
    </location>
</feature>
<dbReference type="Proteomes" id="UP001054902">
    <property type="component" value="Unassembled WGS sequence"/>
</dbReference>
<evidence type="ECO:0000313" key="6">
    <source>
        <dbReference type="EMBL" id="GFH58652.1"/>
    </source>
</evidence>
<dbReference type="AlphaFoldDB" id="A0AAD3HCD0"/>
<dbReference type="InterPro" id="IPR019786">
    <property type="entry name" value="Zinc_finger_PHD-type_CS"/>
</dbReference>
<dbReference type="SMART" id="SM00249">
    <property type="entry name" value="PHD"/>
    <property type="match status" value="1"/>
</dbReference>
<dbReference type="PROSITE" id="PS01359">
    <property type="entry name" value="ZF_PHD_1"/>
    <property type="match status" value="1"/>
</dbReference>
<organism evidence="6 7">
    <name type="scientific">Chaetoceros tenuissimus</name>
    <dbReference type="NCBI Taxonomy" id="426638"/>
    <lineage>
        <taxon>Eukaryota</taxon>
        <taxon>Sar</taxon>
        <taxon>Stramenopiles</taxon>
        <taxon>Ochrophyta</taxon>
        <taxon>Bacillariophyta</taxon>
        <taxon>Coscinodiscophyceae</taxon>
        <taxon>Chaetocerotophycidae</taxon>
        <taxon>Chaetocerotales</taxon>
        <taxon>Chaetocerotaceae</taxon>
        <taxon>Chaetoceros</taxon>
    </lineage>
</organism>
<keyword evidence="7" id="KW-1185">Reference proteome</keyword>
<dbReference type="SUPFAM" id="SSF57903">
    <property type="entry name" value="FYVE/PHD zinc finger"/>
    <property type="match status" value="1"/>
</dbReference>
<dbReference type="PANTHER" id="PTHR47162">
    <property type="entry name" value="OS02G0192300 PROTEIN"/>
    <property type="match status" value="1"/>
</dbReference>
<gene>
    <name evidence="6" type="ORF">CTEN210_15128</name>
</gene>
<dbReference type="PANTHER" id="PTHR47162:SF10">
    <property type="entry name" value="METHYL-CPG-BINDING DOMAIN-CONTAINING PROTEIN 9 ISOFORM X1"/>
    <property type="match status" value="1"/>
</dbReference>
<comment type="caution">
    <text evidence="6">The sequence shown here is derived from an EMBL/GenBank/DDBJ whole genome shotgun (WGS) entry which is preliminary data.</text>
</comment>
<dbReference type="Pfam" id="PF00628">
    <property type="entry name" value="PHD"/>
    <property type="match status" value="1"/>
</dbReference>
<evidence type="ECO:0000256" key="1">
    <source>
        <dbReference type="ARBA" id="ARBA00022723"/>
    </source>
</evidence>
<dbReference type="InterPro" id="IPR001965">
    <property type="entry name" value="Znf_PHD"/>
</dbReference>
<evidence type="ECO:0000256" key="2">
    <source>
        <dbReference type="ARBA" id="ARBA00022771"/>
    </source>
</evidence>
<evidence type="ECO:0000256" key="3">
    <source>
        <dbReference type="ARBA" id="ARBA00022833"/>
    </source>
</evidence>
<dbReference type="Gene3D" id="3.30.40.10">
    <property type="entry name" value="Zinc/RING finger domain, C3HC4 (zinc finger)"/>
    <property type="match status" value="1"/>
</dbReference>
<keyword evidence="2 4" id="KW-0863">Zinc-finger</keyword>
<protein>
    <recommendedName>
        <fullName evidence="5">PHD-type domain-containing protein</fullName>
    </recommendedName>
</protein>
<evidence type="ECO:0000259" key="5">
    <source>
        <dbReference type="PROSITE" id="PS50016"/>
    </source>
</evidence>
<dbReference type="GO" id="GO:0008270">
    <property type="term" value="F:zinc ion binding"/>
    <property type="evidence" value="ECO:0007669"/>
    <property type="project" value="UniProtKB-KW"/>
</dbReference>
<dbReference type="InterPro" id="IPR011011">
    <property type="entry name" value="Znf_FYVE_PHD"/>
</dbReference>
<proteinExistence type="predicted"/>
<name>A0AAD3HCD0_9STRA</name>
<evidence type="ECO:0000256" key="4">
    <source>
        <dbReference type="PROSITE-ProRule" id="PRU00146"/>
    </source>
</evidence>
<dbReference type="InterPro" id="IPR019787">
    <property type="entry name" value="Znf_PHD-finger"/>
</dbReference>
<accession>A0AAD3HCD0</accession>